<evidence type="ECO:0000256" key="4">
    <source>
        <dbReference type="ARBA" id="ARBA00022490"/>
    </source>
</evidence>
<gene>
    <name evidence="11" type="primary">pyrH</name>
    <name evidence="13" type="ORF">A2750_03600</name>
</gene>
<evidence type="ECO:0000256" key="7">
    <source>
        <dbReference type="ARBA" id="ARBA00022777"/>
    </source>
</evidence>
<reference evidence="13 14" key="1">
    <citation type="journal article" date="2016" name="Nat. Commun.">
        <title>Thousands of microbial genomes shed light on interconnected biogeochemical processes in an aquifer system.</title>
        <authorList>
            <person name="Anantharaman K."/>
            <person name="Brown C.T."/>
            <person name="Hug L.A."/>
            <person name="Sharon I."/>
            <person name="Castelle C.J."/>
            <person name="Probst A.J."/>
            <person name="Thomas B.C."/>
            <person name="Singh A."/>
            <person name="Wilkins M.J."/>
            <person name="Karaoz U."/>
            <person name="Brodie E.L."/>
            <person name="Williams K.H."/>
            <person name="Hubbard S.S."/>
            <person name="Banfield J.F."/>
        </authorList>
    </citation>
    <scope>NUCLEOTIDE SEQUENCE [LARGE SCALE GENOMIC DNA]</scope>
</reference>
<evidence type="ECO:0000256" key="6">
    <source>
        <dbReference type="ARBA" id="ARBA00022741"/>
    </source>
</evidence>
<keyword evidence="4 11" id="KW-0963">Cytoplasm</keyword>
<dbReference type="InterPro" id="IPR036393">
    <property type="entry name" value="AceGlu_kinase-like_sf"/>
</dbReference>
<dbReference type="GO" id="GO:0005737">
    <property type="term" value="C:cytoplasm"/>
    <property type="evidence" value="ECO:0007669"/>
    <property type="project" value="UniProtKB-SubCell"/>
</dbReference>
<dbReference type="EMBL" id="MGJL01000034">
    <property type="protein sequence ID" value="OGN06795.1"/>
    <property type="molecule type" value="Genomic_DNA"/>
</dbReference>
<dbReference type="Proteomes" id="UP000178023">
    <property type="component" value="Unassembled WGS sequence"/>
</dbReference>
<keyword evidence="8 11" id="KW-0067">ATP-binding</keyword>
<comment type="similarity">
    <text evidence="3 11">Belongs to the UMP kinase family.</text>
</comment>
<evidence type="ECO:0000313" key="13">
    <source>
        <dbReference type="EMBL" id="OGN06795.1"/>
    </source>
</evidence>
<dbReference type="AlphaFoldDB" id="A0A1F8F100"/>
<dbReference type="SUPFAM" id="SSF53633">
    <property type="entry name" value="Carbamate kinase-like"/>
    <property type="match status" value="1"/>
</dbReference>
<dbReference type="PIRSF" id="PIRSF005650">
    <property type="entry name" value="Uridylate_kin"/>
    <property type="match status" value="1"/>
</dbReference>
<dbReference type="GO" id="GO:0033862">
    <property type="term" value="F:UMP kinase activity"/>
    <property type="evidence" value="ECO:0007669"/>
    <property type="project" value="UniProtKB-EC"/>
</dbReference>
<dbReference type="PANTHER" id="PTHR42833:SF4">
    <property type="entry name" value="URIDYLATE KINASE PUMPKIN, CHLOROPLASTIC"/>
    <property type="match status" value="1"/>
</dbReference>
<organism evidence="13 14">
    <name type="scientific">Candidatus Yanofskybacteria bacterium RIFCSPHIGHO2_01_FULL_45_42</name>
    <dbReference type="NCBI Taxonomy" id="1802671"/>
    <lineage>
        <taxon>Bacteria</taxon>
        <taxon>Candidatus Yanofskyibacteriota</taxon>
    </lineage>
</organism>
<dbReference type="InterPro" id="IPR011817">
    <property type="entry name" value="Uridylate_kinase"/>
</dbReference>
<feature type="binding site" evidence="11">
    <location>
        <begin position="11"/>
        <end position="14"/>
    </location>
    <ligand>
        <name>ATP</name>
        <dbReference type="ChEBI" id="CHEBI:30616"/>
    </ligand>
</feature>
<dbReference type="HAMAP" id="MF_01220_B">
    <property type="entry name" value="PyrH_B"/>
    <property type="match status" value="1"/>
</dbReference>
<evidence type="ECO:0000256" key="11">
    <source>
        <dbReference type="HAMAP-Rule" id="MF_01220"/>
    </source>
</evidence>
<dbReference type="Pfam" id="PF00696">
    <property type="entry name" value="AA_kinase"/>
    <property type="match status" value="1"/>
</dbReference>
<keyword evidence="5 11" id="KW-0808">Transferase</keyword>
<keyword evidence="6 11" id="KW-0547">Nucleotide-binding</keyword>
<comment type="function">
    <text evidence="11">Catalyzes the reversible phosphorylation of UMP to UDP.</text>
</comment>
<comment type="subunit">
    <text evidence="11">Homohexamer.</text>
</comment>
<evidence type="ECO:0000256" key="2">
    <source>
        <dbReference type="ARBA" id="ARBA00004791"/>
    </source>
</evidence>
<evidence type="ECO:0000256" key="3">
    <source>
        <dbReference type="ARBA" id="ARBA00007614"/>
    </source>
</evidence>
<feature type="binding site" evidence="11">
    <location>
        <position position="163"/>
    </location>
    <ligand>
        <name>ATP</name>
        <dbReference type="ChEBI" id="CHEBI:30616"/>
    </ligand>
</feature>
<feature type="domain" description="Aspartate/glutamate/uridylate kinase" evidence="12">
    <location>
        <begin position="7"/>
        <end position="217"/>
    </location>
</feature>
<dbReference type="EC" id="2.7.4.22" evidence="11"/>
<evidence type="ECO:0000313" key="14">
    <source>
        <dbReference type="Proteomes" id="UP000178023"/>
    </source>
</evidence>
<accession>A0A1F8F100</accession>
<protein>
    <recommendedName>
        <fullName evidence="11">Uridylate kinase</fullName>
        <shortName evidence="11">UK</shortName>
        <ecNumber evidence="11">2.7.4.22</ecNumber>
    </recommendedName>
    <alternativeName>
        <fullName evidence="11">Uridine monophosphate kinase</fullName>
        <shortName evidence="11">UMP kinase</shortName>
        <shortName evidence="11">UMPK</shortName>
    </alternativeName>
</protein>
<dbReference type="UniPathway" id="UPA00159">
    <property type="reaction ID" value="UER00275"/>
</dbReference>
<name>A0A1F8F100_9BACT</name>
<evidence type="ECO:0000259" key="12">
    <source>
        <dbReference type="Pfam" id="PF00696"/>
    </source>
</evidence>
<feature type="binding site" evidence="11">
    <location>
        <position position="57"/>
    </location>
    <ligand>
        <name>ATP</name>
        <dbReference type="ChEBI" id="CHEBI:30616"/>
    </ligand>
</feature>
<feature type="binding site" evidence="11">
    <location>
        <position position="52"/>
    </location>
    <ligand>
        <name>UMP</name>
        <dbReference type="ChEBI" id="CHEBI:57865"/>
    </ligand>
</feature>
<evidence type="ECO:0000256" key="5">
    <source>
        <dbReference type="ARBA" id="ARBA00022679"/>
    </source>
</evidence>
<dbReference type="PANTHER" id="PTHR42833">
    <property type="entry name" value="URIDYLATE KINASE"/>
    <property type="match status" value="1"/>
</dbReference>
<dbReference type="FunFam" id="3.40.1160.10:FF:000001">
    <property type="entry name" value="Uridylate kinase"/>
    <property type="match status" value="1"/>
</dbReference>
<comment type="subcellular location">
    <subcellularLocation>
        <location evidence="1 11">Cytoplasm</location>
    </subcellularLocation>
</comment>
<dbReference type="InterPro" id="IPR001048">
    <property type="entry name" value="Asp/Glu/Uridylate_kinase"/>
</dbReference>
<dbReference type="GO" id="GO:0044210">
    <property type="term" value="P:'de novo' CTP biosynthetic process"/>
    <property type="evidence" value="ECO:0007669"/>
    <property type="project" value="UniProtKB-UniRule"/>
</dbReference>
<comment type="caution">
    <text evidence="11">Lacks conserved residue(s) required for the propagation of feature annotation.</text>
</comment>
<dbReference type="CDD" id="cd04254">
    <property type="entry name" value="AAK_UMPK-PyrH-Ec"/>
    <property type="match status" value="1"/>
</dbReference>
<dbReference type="GO" id="GO:0005524">
    <property type="term" value="F:ATP binding"/>
    <property type="evidence" value="ECO:0007669"/>
    <property type="project" value="UniProtKB-KW"/>
</dbReference>
<comment type="caution">
    <text evidence="13">The sequence shown here is derived from an EMBL/GenBank/DDBJ whole genome shotgun (WGS) entry which is preliminary data.</text>
</comment>
<proteinExistence type="inferred from homology"/>
<feature type="binding site" evidence="11">
    <location>
        <position position="172"/>
    </location>
    <ligand>
        <name>ATP</name>
        <dbReference type="ChEBI" id="CHEBI:30616"/>
    </ligand>
</feature>
<evidence type="ECO:0000256" key="1">
    <source>
        <dbReference type="ARBA" id="ARBA00004496"/>
    </source>
</evidence>
<feature type="binding site" evidence="11">
    <location>
        <position position="74"/>
    </location>
    <ligand>
        <name>UMP</name>
        <dbReference type="ChEBI" id="CHEBI:57865"/>
    </ligand>
</feature>
<evidence type="ECO:0000256" key="8">
    <source>
        <dbReference type="ARBA" id="ARBA00022840"/>
    </source>
</evidence>
<feature type="binding site" evidence="11">
    <location>
        <begin position="136"/>
        <end position="143"/>
    </location>
    <ligand>
        <name>UMP</name>
        <dbReference type="ChEBI" id="CHEBI:57865"/>
    </ligand>
</feature>
<dbReference type="GO" id="GO:0006225">
    <property type="term" value="P:UDP biosynthetic process"/>
    <property type="evidence" value="ECO:0007669"/>
    <property type="project" value="TreeGrafter"/>
</dbReference>
<evidence type="ECO:0000256" key="9">
    <source>
        <dbReference type="ARBA" id="ARBA00022975"/>
    </source>
</evidence>
<sequence>MAQEKETVLLKISGESLSGEGNHGLSRSPLEFIGEEVVSVSHTHQLAIVVGGGNIIRGAKLKQEIFRKDVVSADYMGMLSTIINALALQTFLENEYGLDTRVMSALEAHQVCEPYIVRKALGHLSKGRIVICAGGIGTPNFSTDTTMIIRAHEAGARIALKGTKVDGIYDRDPKKEADAKFVQEIAYLDYLNKKLGIVDATAVTQAMNHGIEIKVFNFFVRGNLRRVLVEKNIGSVIR</sequence>
<evidence type="ECO:0000256" key="10">
    <source>
        <dbReference type="ARBA" id="ARBA00047767"/>
    </source>
</evidence>
<comment type="catalytic activity">
    <reaction evidence="10 11">
        <text>UMP + ATP = UDP + ADP</text>
        <dbReference type="Rhea" id="RHEA:24400"/>
        <dbReference type="ChEBI" id="CHEBI:30616"/>
        <dbReference type="ChEBI" id="CHEBI:57865"/>
        <dbReference type="ChEBI" id="CHEBI:58223"/>
        <dbReference type="ChEBI" id="CHEBI:456216"/>
        <dbReference type="EC" id="2.7.4.22"/>
    </reaction>
</comment>
<feature type="binding site" evidence="11">
    <location>
        <position position="169"/>
    </location>
    <ligand>
        <name>ATP</name>
        <dbReference type="ChEBI" id="CHEBI:30616"/>
    </ligand>
</feature>
<comment type="activity regulation">
    <text evidence="11">Inhibited by UTP.</text>
</comment>
<keyword evidence="9 11" id="KW-0665">Pyrimidine biosynthesis</keyword>
<dbReference type="InterPro" id="IPR015963">
    <property type="entry name" value="Uridylate_kinase_bac"/>
</dbReference>
<dbReference type="Gene3D" id="3.40.1160.10">
    <property type="entry name" value="Acetylglutamate kinase-like"/>
    <property type="match status" value="1"/>
</dbReference>
<keyword evidence="7 11" id="KW-0418">Kinase</keyword>
<feature type="binding site" evidence="11">
    <location>
        <position position="53"/>
    </location>
    <ligand>
        <name>ATP</name>
        <dbReference type="ChEBI" id="CHEBI:30616"/>
    </ligand>
</feature>
<comment type="pathway">
    <text evidence="2 11">Pyrimidine metabolism; CTP biosynthesis via de novo pathway; UDP from UMP (UMPK route): step 1/1.</text>
</comment>